<reference evidence="1" key="1">
    <citation type="submission" date="2023-05" db="EMBL/GenBank/DDBJ databases">
        <authorList>
            <consortium name="ELIXIR-Norway"/>
        </authorList>
    </citation>
    <scope>NUCLEOTIDE SEQUENCE</scope>
</reference>
<dbReference type="Proteomes" id="UP001162501">
    <property type="component" value="Chromosome 1"/>
</dbReference>
<organism evidence="1 2">
    <name type="scientific">Rangifer tarandus platyrhynchus</name>
    <name type="common">Svalbard reindeer</name>
    <dbReference type="NCBI Taxonomy" id="3082113"/>
    <lineage>
        <taxon>Eukaryota</taxon>
        <taxon>Metazoa</taxon>
        <taxon>Chordata</taxon>
        <taxon>Craniata</taxon>
        <taxon>Vertebrata</taxon>
        <taxon>Euteleostomi</taxon>
        <taxon>Mammalia</taxon>
        <taxon>Eutheria</taxon>
        <taxon>Laurasiatheria</taxon>
        <taxon>Artiodactyla</taxon>
        <taxon>Ruminantia</taxon>
        <taxon>Pecora</taxon>
        <taxon>Cervidae</taxon>
        <taxon>Odocoileinae</taxon>
        <taxon>Rangifer</taxon>
    </lineage>
</organism>
<protein>
    <submittedName>
        <fullName evidence="1">Uncharacterized protein</fullName>
    </submittedName>
</protein>
<evidence type="ECO:0000313" key="1">
    <source>
        <dbReference type="EMBL" id="CAM9365629.1"/>
    </source>
</evidence>
<proteinExistence type="predicted"/>
<gene>
    <name evidence="1" type="ORF">MRATA1EN22A_LOCUS1547</name>
</gene>
<name>A0AC59Y432_RANTA</name>
<reference evidence="1" key="2">
    <citation type="submission" date="2025-03" db="EMBL/GenBank/DDBJ databases">
        <authorList>
            <consortium name="ELIXIR-Norway"/>
            <consortium name="Elixir Norway"/>
        </authorList>
    </citation>
    <scope>NUCLEOTIDE SEQUENCE</scope>
</reference>
<evidence type="ECO:0000313" key="2">
    <source>
        <dbReference type="Proteomes" id="UP001162501"/>
    </source>
</evidence>
<sequence>MDESRVQPRSFRAVQRGLPGAREHAGRLPSVGDYGVRVWALGPQAEMEGVGLGLALRTAPGRAVKAPQAPGPGCGRTDRLWEKRSGSEFGVRVVWDVK</sequence>
<dbReference type="EMBL" id="OX596085">
    <property type="protein sequence ID" value="CAM9365629.1"/>
    <property type="molecule type" value="Genomic_DNA"/>
</dbReference>
<accession>A0AC59Y432</accession>